<sequence>MKPTYTCVKAFSKLLGEFPMWVPNLVPPRSFGLLSIDFDLEPQLYFAVWLWPHRCLKSVDRGTIRSPCCCIRVRLSWGKRKPKKATFGAVIRRQTEREREKERTAVAKAGACY</sequence>
<accession>A0A2I0L6F0</accession>
<comment type="caution">
    <text evidence="1">The sequence shown here is derived from an EMBL/GenBank/DDBJ whole genome shotgun (WGS) entry which is preliminary data.</text>
</comment>
<protein>
    <submittedName>
        <fullName evidence="1">Uncharacterized protein</fullName>
    </submittedName>
</protein>
<name>A0A2I0L6F0_PUNGR</name>
<dbReference type="Proteomes" id="UP000233551">
    <property type="component" value="Unassembled WGS sequence"/>
</dbReference>
<gene>
    <name evidence="1" type="ORF">CRG98_003430</name>
</gene>
<dbReference type="EMBL" id="PGOL01000128">
    <property type="protein sequence ID" value="PKI76203.1"/>
    <property type="molecule type" value="Genomic_DNA"/>
</dbReference>
<dbReference type="AlphaFoldDB" id="A0A2I0L6F0"/>
<reference evidence="1 2" key="1">
    <citation type="submission" date="2017-11" db="EMBL/GenBank/DDBJ databases">
        <title>De-novo sequencing of pomegranate (Punica granatum L.) genome.</title>
        <authorList>
            <person name="Akparov Z."/>
            <person name="Amiraslanov A."/>
            <person name="Hajiyeva S."/>
            <person name="Abbasov M."/>
            <person name="Kaur K."/>
            <person name="Hamwieh A."/>
            <person name="Solovyev V."/>
            <person name="Salamov A."/>
            <person name="Braich B."/>
            <person name="Kosarev P."/>
            <person name="Mahmoud A."/>
            <person name="Hajiyev E."/>
            <person name="Babayeva S."/>
            <person name="Izzatullayeva V."/>
            <person name="Mammadov A."/>
            <person name="Mammadov A."/>
            <person name="Sharifova S."/>
            <person name="Ojaghi J."/>
            <person name="Eynullazada K."/>
            <person name="Bayramov B."/>
            <person name="Abdulazimova A."/>
            <person name="Shahmuradov I."/>
        </authorList>
    </citation>
    <scope>NUCLEOTIDE SEQUENCE [LARGE SCALE GENOMIC DNA]</scope>
    <source>
        <strain evidence="2">cv. AG2017</strain>
        <tissue evidence="1">Leaf</tissue>
    </source>
</reference>
<proteinExistence type="predicted"/>
<evidence type="ECO:0000313" key="1">
    <source>
        <dbReference type="EMBL" id="PKI76203.1"/>
    </source>
</evidence>
<organism evidence="1 2">
    <name type="scientific">Punica granatum</name>
    <name type="common">Pomegranate</name>
    <dbReference type="NCBI Taxonomy" id="22663"/>
    <lineage>
        <taxon>Eukaryota</taxon>
        <taxon>Viridiplantae</taxon>
        <taxon>Streptophyta</taxon>
        <taxon>Embryophyta</taxon>
        <taxon>Tracheophyta</taxon>
        <taxon>Spermatophyta</taxon>
        <taxon>Magnoliopsida</taxon>
        <taxon>eudicotyledons</taxon>
        <taxon>Gunneridae</taxon>
        <taxon>Pentapetalae</taxon>
        <taxon>rosids</taxon>
        <taxon>malvids</taxon>
        <taxon>Myrtales</taxon>
        <taxon>Lythraceae</taxon>
        <taxon>Punica</taxon>
    </lineage>
</organism>
<evidence type="ECO:0000313" key="2">
    <source>
        <dbReference type="Proteomes" id="UP000233551"/>
    </source>
</evidence>
<keyword evidence="2" id="KW-1185">Reference proteome</keyword>